<dbReference type="Proteomes" id="UP000276215">
    <property type="component" value="Unassembled WGS sequence"/>
</dbReference>
<name>A0A3N4IWJ4_9PEZI</name>
<evidence type="ECO:0000313" key="1">
    <source>
        <dbReference type="EMBL" id="RPA89327.1"/>
    </source>
</evidence>
<dbReference type="STRING" id="1336337.A0A3N4IWJ4"/>
<sequence length="60" mass="6862">MATGETTGGYLHGRKFVKSERHRPFAQINAFYNSVIVLYRPQLPMYVIHPPPSFPSGDKR</sequence>
<protein>
    <submittedName>
        <fullName evidence="1">Uncharacterized protein</fullName>
    </submittedName>
</protein>
<dbReference type="AlphaFoldDB" id="A0A3N4IWJ4"/>
<evidence type="ECO:0000313" key="2">
    <source>
        <dbReference type="Proteomes" id="UP000276215"/>
    </source>
</evidence>
<dbReference type="OrthoDB" id="9909019at2759"/>
<gene>
    <name evidence="1" type="ORF">L873DRAFT_668789</name>
</gene>
<proteinExistence type="predicted"/>
<reference evidence="1 2" key="1">
    <citation type="journal article" date="2018" name="Nat. Ecol. Evol.">
        <title>Pezizomycetes genomes reveal the molecular basis of ectomycorrhizal truffle lifestyle.</title>
        <authorList>
            <person name="Murat C."/>
            <person name="Payen T."/>
            <person name="Noel B."/>
            <person name="Kuo A."/>
            <person name="Morin E."/>
            <person name="Chen J."/>
            <person name="Kohler A."/>
            <person name="Krizsan K."/>
            <person name="Balestrini R."/>
            <person name="Da Silva C."/>
            <person name="Montanini B."/>
            <person name="Hainaut M."/>
            <person name="Levati E."/>
            <person name="Barry K.W."/>
            <person name="Belfiori B."/>
            <person name="Cichocki N."/>
            <person name="Clum A."/>
            <person name="Dockter R.B."/>
            <person name="Fauchery L."/>
            <person name="Guy J."/>
            <person name="Iotti M."/>
            <person name="Le Tacon F."/>
            <person name="Lindquist E.A."/>
            <person name="Lipzen A."/>
            <person name="Malagnac F."/>
            <person name="Mello A."/>
            <person name="Molinier V."/>
            <person name="Miyauchi S."/>
            <person name="Poulain J."/>
            <person name="Riccioni C."/>
            <person name="Rubini A."/>
            <person name="Sitrit Y."/>
            <person name="Splivallo R."/>
            <person name="Traeger S."/>
            <person name="Wang M."/>
            <person name="Zifcakova L."/>
            <person name="Wipf D."/>
            <person name="Zambonelli A."/>
            <person name="Paolocci F."/>
            <person name="Nowrousian M."/>
            <person name="Ottonello S."/>
            <person name="Baldrian P."/>
            <person name="Spatafora J.W."/>
            <person name="Henrissat B."/>
            <person name="Nagy L.G."/>
            <person name="Aury J.M."/>
            <person name="Wincker P."/>
            <person name="Grigoriev I.V."/>
            <person name="Bonfante P."/>
            <person name="Martin F.M."/>
        </authorList>
    </citation>
    <scope>NUCLEOTIDE SEQUENCE [LARGE SCALE GENOMIC DNA]</scope>
    <source>
        <strain evidence="1 2">120613-1</strain>
    </source>
</reference>
<organism evidence="1 2">
    <name type="scientific">Choiromyces venosus 120613-1</name>
    <dbReference type="NCBI Taxonomy" id="1336337"/>
    <lineage>
        <taxon>Eukaryota</taxon>
        <taxon>Fungi</taxon>
        <taxon>Dikarya</taxon>
        <taxon>Ascomycota</taxon>
        <taxon>Pezizomycotina</taxon>
        <taxon>Pezizomycetes</taxon>
        <taxon>Pezizales</taxon>
        <taxon>Tuberaceae</taxon>
        <taxon>Choiromyces</taxon>
    </lineage>
</organism>
<keyword evidence="2" id="KW-1185">Reference proteome</keyword>
<accession>A0A3N4IWJ4</accession>
<dbReference type="EMBL" id="ML120589">
    <property type="protein sequence ID" value="RPA89327.1"/>
    <property type="molecule type" value="Genomic_DNA"/>
</dbReference>